<gene>
    <name evidence="3" type="ORF">K444DRAFT_607387</name>
</gene>
<feature type="region of interest" description="Disordered" evidence="1">
    <location>
        <begin position="55"/>
        <end position="79"/>
    </location>
</feature>
<accession>A0A2J6TSH8</accession>
<organism evidence="3 4">
    <name type="scientific">Hyaloscypha bicolor E</name>
    <dbReference type="NCBI Taxonomy" id="1095630"/>
    <lineage>
        <taxon>Eukaryota</taxon>
        <taxon>Fungi</taxon>
        <taxon>Dikarya</taxon>
        <taxon>Ascomycota</taxon>
        <taxon>Pezizomycotina</taxon>
        <taxon>Leotiomycetes</taxon>
        <taxon>Helotiales</taxon>
        <taxon>Hyaloscyphaceae</taxon>
        <taxon>Hyaloscypha</taxon>
        <taxon>Hyaloscypha bicolor</taxon>
    </lineage>
</organism>
<feature type="signal peptide" evidence="2">
    <location>
        <begin position="1"/>
        <end position="21"/>
    </location>
</feature>
<evidence type="ECO:0000256" key="2">
    <source>
        <dbReference type="SAM" id="SignalP"/>
    </source>
</evidence>
<dbReference type="EMBL" id="KZ613745">
    <property type="protein sequence ID" value="PMD65972.1"/>
    <property type="molecule type" value="Genomic_DNA"/>
</dbReference>
<evidence type="ECO:0008006" key="5">
    <source>
        <dbReference type="Google" id="ProtNLM"/>
    </source>
</evidence>
<feature type="compositionally biased region" description="Basic and acidic residues" evidence="1">
    <location>
        <begin position="57"/>
        <end position="79"/>
    </location>
</feature>
<dbReference type="AlphaFoldDB" id="A0A2J6TSH8"/>
<protein>
    <recommendedName>
        <fullName evidence="5">Secreted protein</fullName>
    </recommendedName>
</protein>
<dbReference type="Proteomes" id="UP000235371">
    <property type="component" value="Unassembled WGS sequence"/>
</dbReference>
<dbReference type="GeneID" id="36587241"/>
<name>A0A2J6TSH8_9HELO</name>
<evidence type="ECO:0000256" key="1">
    <source>
        <dbReference type="SAM" id="MobiDB-lite"/>
    </source>
</evidence>
<evidence type="ECO:0000313" key="4">
    <source>
        <dbReference type="Proteomes" id="UP000235371"/>
    </source>
</evidence>
<proteinExistence type="predicted"/>
<keyword evidence="2" id="KW-0732">Signal</keyword>
<feature type="chain" id="PRO_5014453577" description="Secreted protein" evidence="2">
    <location>
        <begin position="22"/>
        <end position="79"/>
    </location>
</feature>
<keyword evidence="4" id="KW-1185">Reference proteome</keyword>
<evidence type="ECO:0000313" key="3">
    <source>
        <dbReference type="EMBL" id="PMD65972.1"/>
    </source>
</evidence>
<dbReference type="InParanoid" id="A0A2J6TSH8"/>
<dbReference type="RefSeq" id="XP_024742876.1">
    <property type="nucleotide sequence ID" value="XM_024879164.1"/>
</dbReference>
<sequence>MVSAPAKSYLLSAWWWPGLPAALVPVPTSSIPHDYFVCSGGPSFLISTLTHQHQPTRRPDEYTAPRHLLVHREAPTAKR</sequence>
<reference evidence="3 4" key="1">
    <citation type="submission" date="2016-04" db="EMBL/GenBank/DDBJ databases">
        <title>A degradative enzymes factory behind the ericoid mycorrhizal symbiosis.</title>
        <authorList>
            <consortium name="DOE Joint Genome Institute"/>
            <person name="Martino E."/>
            <person name="Morin E."/>
            <person name="Grelet G."/>
            <person name="Kuo A."/>
            <person name="Kohler A."/>
            <person name="Daghino S."/>
            <person name="Barry K."/>
            <person name="Choi C."/>
            <person name="Cichocki N."/>
            <person name="Clum A."/>
            <person name="Copeland A."/>
            <person name="Hainaut M."/>
            <person name="Haridas S."/>
            <person name="Labutti K."/>
            <person name="Lindquist E."/>
            <person name="Lipzen A."/>
            <person name="Khouja H.-R."/>
            <person name="Murat C."/>
            <person name="Ohm R."/>
            <person name="Olson A."/>
            <person name="Spatafora J."/>
            <person name="Veneault-Fourrey C."/>
            <person name="Henrissat B."/>
            <person name="Grigoriev I."/>
            <person name="Martin F."/>
            <person name="Perotto S."/>
        </authorList>
    </citation>
    <scope>NUCLEOTIDE SEQUENCE [LARGE SCALE GENOMIC DNA]</scope>
    <source>
        <strain evidence="3 4">E</strain>
    </source>
</reference>